<name>A0A917QE12_9HYPH</name>
<dbReference type="Pfam" id="PF04255">
    <property type="entry name" value="DUF433"/>
    <property type="match status" value="1"/>
</dbReference>
<reference evidence="2 3" key="1">
    <citation type="journal article" date="2014" name="Int. J. Syst. Evol. Microbiol.">
        <title>Complete genome sequence of Corynebacterium casei LMG S-19264T (=DSM 44701T), isolated from a smear-ripened cheese.</title>
        <authorList>
            <consortium name="US DOE Joint Genome Institute (JGI-PGF)"/>
            <person name="Walter F."/>
            <person name="Albersmeier A."/>
            <person name="Kalinowski J."/>
            <person name="Ruckert C."/>
        </authorList>
    </citation>
    <scope>NUCLEOTIDE SEQUENCE [LARGE SCALE GENOMIC DNA]</scope>
    <source>
        <strain evidence="2 3">CGMCC 1.9161</strain>
    </source>
</reference>
<dbReference type="Gene3D" id="1.10.10.10">
    <property type="entry name" value="Winged helix-like DNA-binding domain superfamily/Winged helix DNA-binding domain"/>
    <property type="match status" value="1"/>
</dbReference>
<feature type="region of interest" description="Disordered" evidence="1">
    <location>
        <begin position="97"/>
        <end position="128"/>
    </location>
</feature>
<sequence>MSKNWIERNGAVHGGVPVIRGTRTTVYSVLARVNRGETLDELVKENPDIPRAAFEAAVTFARAYTVEHPTSFSDALMSEGFEPTQIRLVIAPERAAPRPRLWQPDGVPKVDPIRQDRSLTGPHNDISE</sequence>
<proteinExistence type="predicted"/>
<dbReference type="AlphaFoldDB" id="A0A917QE12"/>
<dbReference type="SUPFAM" id="SSF46689">
    <property type="entry name" value="Homeodomain-like"/>
    <property type="match status" value="1"/>
</dbReference>
<organism evidence="2 3">
    <name type="scientific">Salinarimonas ramus</name>
    <dbReference type="NCBI Taxonomy" id="690164"/>
    <lineage>
        <taxon>Bacteria</taxon>
        <taxon>Pseudomonadati</taxon>
        <taxon>Pseudomonadota</taxon>
        <taxon>Alphaproteobacteria</taxon>
        <taxon>Hyphomicrobiales</taxon>
        <taxon>Salinarimonadaceae</taxon>
        <taxon>Salinarimonas</taxon>
    </lineage>
</organism>
<keyword evidence="3" id="KW-1185">Reference proteome</keyword>
<dbReference type="RefSeq" id="WP_188914680.1">
    <property type="nucleotide sequence ID" value="NZ_BMMF01000011.1"/>
</dbReference>
<protein>
    <recommendedName>
        <fullName evidence="4">DUF433 domain-containing protein</fullName>
    </recommendedName>
</protein>
<comment type="caution">
    <text evidence="2">The sequence shown here is derived from an EMBL/GenBank/DDBJ whole genome shotgun (WGS) entry which is preliminary data.</text>
</comment>
<gene>
    <name evidence="2" type="ORF">GCM10011322_36460</name>
</gene>
<evidence type="ECO:0000313" key="2">
    <source>
        <dbReference type="EMBL" id="GGK46066.1"/>
    </source>
</evidence>
<dbReference type="Proteomes" id="UP000600449">
    <property type="component" value="Unassembled WGS sequence"/>
</dbReference>
<dbReference type="EMBL" id="BMMF01000011">
    <property type="protein sequence ID" value="GGK46066.1"/>
    <property type="molecule type" value="Genomic_DNA"/>
</dbReference>
<evidence type="ECO:0000256" key="1">
    <source>
        <dbReference type="SAM" id="MobiDB-lite"/>
    </source>
</evidence>
<dbReference type="InterPro" id="IPR036388">
    <property type="entry name" value="WH-like_DNA-bd_sf"/>
</dbReference>
<evidence type="ECO:0008006" key="4">
    <source>
        <dbReference type="Google" id="ProtNLM"/>
    </source>
</evidence>
<dbReference type="InterPro" id="IPR009057">
    <property type="entry name" value="Homeodomain-like_sf"/>
</dbReference>
<dbReference type="InterPro" id="IPR007367">
    <property type="entry name" value="DUF433"/>
</dbReference>
<accession>A0A917QE12</accession>
<evidence type="ECO:0000313" key="3">
    <source>
        <dbReference type="Proteomes" id="UP000600449"/>
    </source>
</evidence>